<evidence type="ECO:0000313" key="1">
    <source>
        <dbReference type="EMBL" id="MBD7894550.1"/>
    </source>
</evidence>
<sequence>MELKFGDKELQVKFNFASLSLWEEKIVDSDGKKQEDSEIFDVLFTGLVQKNPRTLVNILNGGLAYLGKDKPMYSEVFDAVSDLMGSEGIDKLAQDLMAELTANGFFKGSMKQWINSIEHQIKGYDKFFKELKKPAKNAPKEEKERYDNLVQRYNLLKDQSKPLLDEFDKMLKDTGNTL</sequence>
<dbReference type="RefSeq" id="WP_191683925.1">
    <property type="nucleotide sequence ID" value="NZ_JACSQW010000004.1"/>
</dbReference>
<dbReference type="EMBL" id="JACSQW010000004">
    <property type="protein sequence ID" value="MBD7894550.1"/>
    <property type="molecule type" value="Genomic_DNA"/>
</dbReference>
<dbReference type="InterPro" id="IPR024410">
    <property type="entry name" value="Phage_TAC_12"/>
</dbReference>
<proteinExistence type="predicted"/>
<evidence type="ECO:0000313" key="2">
    <source>
        <dbReference type="Proteomes" id="UP000616837"/>
    </source>
</evidence>
<accession>A0ABR8PBA5</accession>
<name>A0ABR8PBA5_9LACO</name>
<keyword evidence="2" id="KW-1185">Reference proteome</keyword>
<dbReference type="Proteomes" id="UP000616837">
    <property type="component" value="Unassembled WGS sequence"/>
</dbReference>
<comment type="caution">
    <text evidence="1">The sequence shown here is derived from an EMBL/GenBank/DDBJ whole genome shotgun (WGS) entry which is preliminary data.</text>
</comment>
<gene>
    <name evidence="1" type="ORF">H9564_02235</name>
</gene>
<protein>
    <submittedName>
        <fullName evidence="1">Uncharacterized protein</fullName>
    </submittedName>
</protein>
<reference evidence="1 2" key="1">
    <citation type="submission" date="2020-08" db="EMBL/GenBank/DDBJ databases">
        <title>A Genomic Blueprint of the Chicken Gut Microbiome.</title>
        <authorList>
            <person name="Gilroy R."/>
            <person name="Ravi A."/>
            <person name="Getino M."/>
            <person name="Pursley I."/>
            <person name="Horton D.L."/>
            <person name="Alikhan N.-F."/>
            <person name="Baker D."/>
            <person name="Gharbi K."/>
            <person name="Hall N."/>
            <person name="Watson M."/>
            <person name="Adriaenssens E.M."/>
            <person name="Foster-Nyarko E."/>
            <person name="Jarju S."/>
            <person name="Secka A."/>
            <person name="Antonio M."/>
            <person name="Oren A."/>
            <person name="Chaudhuri R."/>
            <person name="La Ragione R.M."/>
            <person name="Hildebrand F."/>
            <person name="Pallen M.J."/>
        </authorList>
    </citation>
    <scope>NUCLEOTIDE SEQUENCE [LARGE SCALE GENOMIC DNA]</scope>
    <source>
        <strain evidence="1 2">Sa3CUN2</strain>
    </source>
</reference>
<dbReference type="Pfam" id="PF12363">
    <property type="entry name" value="Phage_TAC_12"/>
    <property type="match status" value="1"/>
</dbReference>
<organism evidence="1 2">
    <name type="scientific">Limosilactobacillus avistercoris</name>
    <dbReference type="NCBI Taxonomy" id="2762243"/>
    <lineage>
        <taxon>Bacteria</taxon>
        <taxon>Bacillati</taxon>
        <taxon>Bacillota</taxon>
        <taxon>Bacilli</taxon>
        <taxon>Lactobacillales</taxon>
        <taxon>Lactobacillaceae</taxon>
        <taxon>Limosilactobacillus</taxon>
    </lineage>
</organism>